<evidence type="ECO:0000259" key="7">
    <source>
        <dbReference type="PROSITE" id="PS50262"/>
    </source>
</evidence>
<dbReference type="PROSITE" id="PS50261">
    <property type="entry name" value="G_PROTEIN_RECEP_F2_4"/>
    <property type="match status" value="1"/>
</dbReference>
<evidence type="ECO:0000313" key="9">
    <source>
        <dbReference type="Proteomes" id="UP000507470"/>
    </source>
</evidence>
<protein>
    <submittedName>
        <fullName evidence="8">GPR157</fullName>
    </submittedName>
</protein>
<evidence type="ECO:0000256" key="3">
    <source>
        <dbReference type="ARBA" id="ARBA00022989"/>
    </source>
</evidence>
<dbReference type="AlphaFoldDB" id="A0A6J8BE90"/>
<feature type="transmembrane region" description="Helical" evidence="5">
    <location>
        <begin position="51"/>
        <end position="72"/>
    </location>
</feature>
<evidence type="ECO:0000256" key="5">
    <source>
        <dbReference type="SAM" id="Phobius"/>
    </source>
</evidence>
<feature type="transmembrane region" description="Helical" evidence="5">
    <location>
        <begin position="138"/>
        <end position="158"/>
    </location>
</feature>
<keyword evidence="9" id="KW-1185">Reference proteome</keyword>
<dbReference type="GO" id="GO:0007166">
    <property type="term" value="P:cell surface receptor signaling pathway"/>
    <property type="evidence" value="ECO:0007669"/>
    <property type="project" value="InterPro"/>
</dbReference>
<evidence type="ECO:0000256" key="2">
    <source>
        <dbReference type="ARBA" id="ARBA00022692"/>
    </source>
</evidence>
<feature type="transmembrane region" description="Helical" evidence="5">
    <location>
        <begin position="241"/>
        <end position="262"/>
    </location>
</feature>
<keyword evidence="2 5" id="KW-0812">Transmembrane</keyword>
<evidence type="ECO:0000256" key="4">
    <source>
        <dbReference type="ARBA" id="ARBA00023136"/>
    </source>
</evidence>
<name>A0A6J8BE90_MYTCO</name>
<feature type="transmembrane region" description="Helical" evidence="5">
    <location>
        <begin position="20"/>
        <end position="44"/>
    </location>
</feature>
<feature type="domain" description="G-protein coupled receptors family 1 profile" evidence="7">
    <location>
        <begin position="33"/>
        <end position="211"/>
    </location>
</feature>
<proteinExistence type="predicted"/>
<dbReference type="SUPFAM" id="SSF81321">
    <property type="entry name" value="Family A G protein-coupled receptor-like"/>
    <property type="match status" value="1"/>
</dbReference>
<dbReference type="Proteomes" id="UP000507470">
    <property type="component" value="Unassembled WGS sequence"/>
</dbReference>
<evidence type="ECO:0000313" key="8">
    <source>
        <dbReference type="EMBL" id="CAC5382258.1"/>
    </source>
</evidence>
<dbReference type="OrthoDB" id="6138721at2759"/>
<accession>A0A6J8BE90</accession>
<feature type="transmembrane region" description="Helical" evidence="5">
    <location>
        <begin position="187"/>
        <end position="212"/>
    </location>
</feature>
<dbReference type="PROSITE" id="PS50262">
    <property type="entry name" value="G_PROTEIN_RECEP_F1_2"/>
    <property type="match status" value="1"/>
</dbReference>
<dbReference type="InterPro" id="IPR017452">
    <property type="entry name" value="GPCR_Rhodpsn_7TM"/>
</dbReference>
<feature type="domain" description="G-protein coupled receptors family 2 profile 2" evidence="6">
    <location>
        <begin position="19"/>
        <end position="299"/>
    </location>
</feature>
<comment type="subcellular location">
    <subcellularLocation>
        <location evidence="1">Membrane</location>
        <topology evidence="1">Multi-pass membrane protein</topology>
    </subcellularLocation>
</comment>
<evidence type="ECO:0000256" key="1">
    <source>
        <dbReference type="ARBA" id="ARBA00004141"/>
    </source>
</evidence>
<dbReference type="GO" id="GO:0004930">
    <property type="term" value="F:G protein-coupled receptor activity"/>
    <property type="evidence" value="ECO:0007669"/>
    <property type="project" value="TreeGrafter"/>
</dbReference>
<dbReference type="GO" id="GO:0007189">
    <property type="term" value="P:adenylate cyclase-activating G protein-coupled receptor signaling pathway"/>
    <property type="evidence" value="ECO:0007669"/>
    <property type="project" value="TreeGrafter"/>
</dbReference>
<keyword evidence="4 5" id="KW-0472">Membrane</keyword>
<gene>
    <name evidence="8" type="ORF">MCOR_18104</name>
</gene>
<feature type="transmembrane region" description="Helical" evidence="5">
    <location>
        <begin position="104"/>
        <end position="126"/>
    </location>
</feature>
<dbReference type="InterPro" id="IPR017981">
    <property type="entry name" value="GPCR_2-like_7TM"/>
</dbReference>
<dbReference type="GO" id="GO:0005886">
    <property type="term" value="C:plasma membrane"/>
    <property type="evidence" value="ECO:0007669"/>
    <property type="project" value="TreeGrafter"/>
</dbReference>
<keyword evidence="3 5" id="KW-1133">Transmembrane helix</keyword>
<sequence length="348" mass="39668">METVFNGTLRFNPEELTVSAVITTISSFLSILGGLVLIWSYLFVSSTRNTVRLMLIALTLADIITALGYLMASVRWYSIGKHNVNTSVSESDDFCKVQSFITTYLSIASFLWTSFIAIYLFICVWFSRVLHLSGVKFILLHVVAWGIPGIITTVALKIGVLGRSESLQGINGVWCWLAVTSNNQNGILWMLLAGKGWEILTYLITATLYILLKGKGFFYRKRRSQFLWNQISAGLRREDELFCFTWLILYCLRIWGTVRFFLDIVKVNNDNAELAFLMLQSYGDSAQAFWNFILFCVCDETVRSYILGRYSTCCGNTSALSNTQESMERPDMQYIDDEERPLLRNPDL</sequence>
<dbReference type="EMBL" id="CACVKT020003176">
    <property type="protein sequence ID" value="CAC5382258.1"/>
    <property type="molecule type" value="Genomic_DNA"/>
</dbReference>
<evidence type="ECO:0000259" key="6">
    <source>
        <dbReference type="PROSITE" id="PS50261"/>
    </source>
</evidence>
<dbReference type="PANTHER" id="PTHR23112:SF47">
    <property type="entry name" value="G-PROTEIN COUPLED RECEPTOR 157"/>
    <property type="match status" value="1"/>
</dbReference>
<dbReference type="PANTHER" id="PTHR23112">
    <property type="entry name" value="G PROTEIN-COUPLED RECEPTOR 157-RELATED"/>
    <property type="match status" value="1"/>
</dbReference>
<dbReference type="Gene3D" id="1.20.1070.10">
    <property type="entry name" value="Rhodopsin 7-helix transmembrane proteins"/>
    <property type="match status" value="1"/>
</dbReference>
<organism evidence="8 9">
    <name type="scientific">Mytilus coruscus</name>
    <name type="common">Sea mussel</name>
    <dbReference type="NCBI Taxonomy" id="42192"/>
    <lineage>
        <taxon>Eukaryota</taxon>
        <taxon>Metazoa</taxon>
        <taxon>Spiralia</taxon>
        <taxon>Lophotrochozoa</taxon>
        <taxon>Mollusca</taxon>
        <taxon>Bivalvia</taxon>
        <taxon>Autobranchia</taxon>
        <taxon>Pteriomorphia</taxon>
        <taxon>Mytilida</taxon>
        <taxon>Mytiloidea</taxon>
        <taxon>Mytilidae</taxon>
        <taxon>Mytilinae</taxon>
        <taxon>Mytilus</taxon>
    </lineage>
</organism>
<reference evidence="8 9" key="1">
    <citation type="submission" date="2020-06" db="EMBL/GenBank/DDBJ databases">
        <authorList>
            <person name="Li R."/>
            <person name="Bekaert M."/>
        </authorList>
    </citation>
    <scope>NUCLEOTIDE SEQUENCE [LARGE SCALE GENOMIC DNA]</scope>
    <source>
        <strain evidence="9">wild</strain>
    </source>
</reference>